<dbReference type="EMBL" id="CAFBLT010000001">
    <property type="protein sequence ID" value="CAB4869320.1"/>
    <property type="molecule type" value="Genomic_DNA"/>
</dbReference>
<dbReference type="Gene3D" id="3.30.465.10">
    <property type="match status" value="1"/>
</dbReference>
<dbReference type="GO" id="GO:0071949">
    <property type="term" value="F:FAD binding"/>
    <property type="evidence" value="ECO:0007669"/>
    <property type="project" value="InterPro"/>
</dbReference>
<evidence type="ECO:0000313" key="5">
    <source>
        <dbReference type="EMBL" id="CAB5012144.1"/>
    </source>
</evidence>
<evidence type="ECO:0000256" key="1">
    <source>
        <dbReference type="ARBA" id="ARBA00023002"/>
    </source>
</evidence>
<evidence type="ECO:0000313" key="3">
    <source>
        <dbReference type="EMBL" id="CAB4830369.1"/>
    </source>
</evidence>
<reference evidence="5" key="1">
    <citation type="submission" date="2020-05" db="EMBL/GenBank/DDBJ databases">
        <authorList>
            <person name="Chiriac C."/>
            <person name="Salcher M."/>
            <person name="Ghai R."/>
            <person name="Kavagutti S V."/>
        </authorList>
    </citation>
    <scope>NUCLEOTIDE SEQUENCE</scope>
</reference>
<dbReference type="InterPro" id="IPR016166">
    <property type="entry name" value="FAD-bd_PCMH"/>
</dbReference>
<dbReference type="InterPro" id="IPR010031">
    <property type="entry name" value="FAD_lactone_oxidase-like"/>
</dbReference>
<dbReference type="InterPro" id="IPR007173">
    <property type="entry name" value="ALO_C"/>
</dbReference>
<gene>
    <name evidence="3" type="ORF">UFOPK3164_01107</name>
    <name evidence="4" type="ORF">UFOPK3427_00688</name>
    <name evidence="5" type="ORF">UFOPK4112_00369</name>
</gene>
<name>A0A6J7QCY8_9ZZZZ</name>
<dbReference type="AlphaFoldDB" id="A0A6J7QCY8"/>
<keyword evidence="1" id="KW-0560">Oxidoreductase</keyword>
<dbReference type="PANTHER" id="PTHR43762:SF1">
    <property type="entry name" value="D-ARABINONO-1,4-LACTONE OXIDASE"/>
    <property type="match status" value="1"/>
</dbReference>
<dbReference type="EMBL" id="CAFBPM010000003">
    <property type="protein sequence ID" value="CAB5012144.1"/>
    <property type="molecule type" value="Genomic_DNA"/>
</dbReference>
<dbReference type="GO" id="GO:0016020">
    <property type="term" value="C:membrane"/>
    <property type="evidence" value="ECO:0007669"/>
    <property type="project" value="InterPro"/>
</dbReference>
<dbReference type="GO" id="GO:0003885">
    <property type="term" value="F:D-arabinono-1,4-lactone oxidase activity"/>
    <property type="evidence" value="ECO:0007669"/>
    <property type="project" value="InterPro"/>
</dbReference>
<feature type="domain" description="FAD-binding PCMH-type" evidence="2">
    <location>
        <begin position="15"/>
        <end position="183"/>
    </location>
</feature>
<accession>A0A6J7QCY8</accession>
<evidence type="ECO:0000259" key="2">
    <source>
        <dbReference type="PROSITE" id="PS51387"/>
    </source>
</evidence>
<dbReference type="Pfam" id="PF01565">
    <property type="entry name" value="FAD_binding_4"/>
    <property type="match status" value="1"/>
</dbReference>
<dbReference type="InterPro" id="IPR016169">
    <property type="entry name" value="FAD-bd_PCMH_sub2"/>
</dbReference>
<protein>
    <submittedName>
        <fullName evidence="5">Unannotated protein</fullName>
    </submittedName>
</protein>
<evidence type="ECO:0000313" key="4">
    <source>
        <dbReference type="EMBL" id="CAB4869320.1"/>
    </source>
</evidence>
<dbReference type="PROSITE" id="PS51387">
    <property type="entry name" value="FAD_PCMH"/>
    <property type="match status" value="1"/>
</dbReference>
<sequence length="451" mass="48524">MIDATEELLTGWGNTAPSLARVERPRTGSEVEEAFEDMTGPMIPRGLGRSYGDAAQCAGGTVVSNRGLWHLSPIDPETGLVTLGAGVSLEELLAVSIPAGYFVPVTPGTRQVTIGGAIGADIHGKNHHVDGSFTKHVTSMTLATPTGVVTLTQKSDPELFWATAGGMGLTGIITQATLQMIPITTSYVTVDTERFNDLDGVMNAMLSGDDDYRYSVAWVDCMTSGPKMGRGVLTRGDHAPRSALSGRSARKPLVAPSSSMLTVPFTPPSGLLNRLSITAFNEAWFRKAPQRRDGEIQSLGSFFHPLDGVSWWNRLHGHRGFLQYQFVVDDAHGEVIRQAIEVLSAASVPSFLAVLKRFGPADPGPLSFPLKGWTLALDMPIGPPQLADVLDQLDIMVAEAGGRIYLAKDSRLSPELLRAMYPDVQKLEEVRKRIDPKGVLASDLSRRLGLS</sequence>
<organism evidence="5">
    <name type="scientific">freshwater metagenome</name>
    <dbReference type="NCBI Taxonomy" id="449393"/>
    <lineage>
        <taxon>unclassified sequences</taxon>
        <taxon>metagenomes</taxon>
        <taxon>ecological metagenomes</taxon>
    </lineage>
</organism>
<dbReference type="InterPro" id="IPR006094">
    <property type="entry name" value="Oxid_FAD_bind_N"/>
</dbReference>
<dbReference type="PANTHER" id="PTHR43762">
    <property type="entry name" value="L-GULONOLACTONE OXIDASE"/>
    <property type="match status" value="1"/>
</dbReference>
<dbReference type="InterPro" id="IPR036318">
    <property type="entry name" value="FAD-bd_PCMH-like_sf"/>
</dbReference>
<dbReference type="EMBL" id="CAFABE010000051">
    <property type="protein sequence ID" value="CAB4830369.1"/>
    <property type="molecule type" value="Genomic_DNA"/>
</dbReference>
<dbReference type="Pfam" id="PF04030">
    <property type="entry name" value="ALO"/>
    <property type="match status" value="1"/>
</dbReference>
<dbReference type="SUPFAM" id="SSF56176">
    <property type="entry name" value="FAD-binding/transporter-associated domain-like"/>
    <property type="match status" value="1"/>
</dbReference>
<proteinExistence type="predicted"/>